<dbReference type="EC" id="3.6.1.73" evidence="9"/>
<keyword evidence="15" id="KW-1185">Reference proteome</keyword>
<comment type="cofactor">
    <cofactor evidence="1">
        <name>Mn(2+)</name>
        <dbReference type="ChEBI" id="CHEBI:29035"/>
    </cofactor>
</comment>
<dbReference type="InterPro" id="IPR026533">
    <property type="entry name" value="NTPase/PRRC1"/>
</dbReference>
<dbReference type="GO" id="GO:0000166">
    <property type="term" value="F:nucleotide binding"/>
    <property type="evidence" value="ECO:0007669"/>
    <property type="project" value="UniProtKB-KW"/>
</dbReference>
<keyword evidence="5" id="KW-0378">Hydrolase</keyword>
<keyword evidence="7" id="KW-0546">Nucleotide metabolism</keyword>
<dbReference type="SUPFAM" id="SSF52972">
    <property type="entry name" value="ITPase-like"/>
    <property type="match status" value="1"/>
</dbReference>
<dbReference type="FunFam" id="3.90.950.10:FF:000002">
    <property type="entry name" value="Inosine/xanthosine triphosphatase"/>
    <property type="match status" value="1"/>
</dbReference>
<evidence type="ECO:0000313" key="14">
    <source>
        <dbReference type="EMBL" id="QLG63238.1"/>
    </source>
</evidence>
<dbReference type="NCBIfam" id="TIGR00258">
    <property type="entry name" value="inosine/xanthosine triphosphatase"/>
    <property type="match status" value="1"/>
</dbReference>
<evidence type="ECO:0000256" key="7">
    <source>
        <dbReference type="ARBA" id="ARBA00023080"/>
    </source>
</evidence>
<feature type="region of interest" description="Disordered" evidence="12">
    <location>
        <begin position="19"/>
        <end position="57"/>
    </location>
</feature>
<dbReference type="GO" id="GO:0046872">
    <property type="term" value="F:metal ion binding"/>
    <property type="evidence" value="ECO:0007669"/>
    <property type="project" value="UniProtKB-KW"/>
</dbReference>
<accession>A0A7D5QCC0</accession>
<sequence length="174" mass="17366">MRVGVGSGNPVKVEATRRALSGGTDEFGADAAVEPCPVPSGVPEQPSGHGETRRGAENRAEATLAEGYDLGVGIEGGVAGGADGGLALVMWAVVTDGDRRGHGAGPSLALPADVAARVRDGEELGPVMDDVLGEENVAERRGAAGALTGGRVDRTDALRTAVAGALGPFVSPLY</sequence>
<evidence type="ECO:0000256" key="2">
    <source>
        <dbReference type="ARBA" id="ARBA00001946"/>
    </source>
</evidence>
<proteinExistence type="predicted"/>
<evidence type="ECO:0000256" key="8">
    <source>
        <dbReference type="ARBA" id="ARBA00023211"/>
    </source>
</evidence>
<dbReference type="InterPro" id="IPR029001">
    <property type="entry name" value="ITPase-like_fam"/>
</dbReference>
<evidence type="ECO:0000256" key="11">
    <source>
        <dbReference type="ARBA" id="ARBA00048781"/>
    </source>
</evidence>
<dbReference type="RefSeq" id="WP_179269823.1">
    <property type="nucleotide sequence ID" value="NZ_CP058579.1"/>
</dbReference>
<dbReference type="GO" id="GO:0009117">
    <property type="term" value="P:nucleotide metabolic process"/>
    <property type="evidence" value="ECO:0007669"/>
    <property type="project" value="UniProtKB-KW"/>
</dbReference>
<dbReference type="InterPro" id="IPR002786">
    <property type="entry name" value="Non_canon_purine_NTPase"/>
</dbReference>
<evidence type="ECO:0000256" key="3">
    <source>
        <dbReference type="ARBA" id="ARBA00022723"/>
    </source>
</evidence>
<dbReference type="InterPro" id="IPR050299">
    <property type="entry name" value="YjjX_NTPase"/>
</dbReference>
<evidence type="ECO:0000256" key="6">
    <source>
        <dbReference type="ARBA" id="ARBA00022842"/>
    </source>
</evidence>
<comment type="catalytic activity">
    <reaction evidence="11">
        <text>XTP + H2O = XDP + phosphate + H(+)</text>
        <dbReference type="Rhea" id="RHEA:28406"/>
        <dbReference type="ChEBI" id="CHEBI:15377"/>
        <dbReference type="ChEBI" id="CHEBI:15378"/>
        <dbReference type="ChEBI" id="CHEBI:43474"/>
        <dbReference type="ChEBI" id="CHEBI:59884"/>
        <dbReference type="ChEBI" id="CHEBI:61314"/>
        <dbReference type="EC" id="3.6.1.73"/>
    </reaction>
</comment>
<evidence type="ECO:0000256" key="10">
    <source>
        <dbReference type="ARBA" id="ARBA00048174"/>
    </source>
</evidence>
<protein>
    <recommendedName>
        <fullName evidence="9">inosine/xanthosine triphosphatase</fullName>
        <ecNumber evidence="9">3.6.1.73</ecNumber>
    </recommendedName>
</protein>
<name>A0A7D5QCC0_9EURY</name>
<keyword evidence="6" id="KW-0460">Magnesium</keyword>
<feature type="domain" description="Non-canonical purine NTP phosphatase/PRRC1" evidence="13">
    <location>
        <begin position="6"/>
        <end position="170"/>
    </location>
</feature>
<organism evidence="14 15">
    <name type="scientific">Halorarum salinum</name>
    <dbReference type="NCBI Taxonomy" id="2743089"/>
    <lineage>
        <taxon>Archaea</taxon>
        <taxon>Methanobacteriati</taxon>
        <taxon>Methanobacteriota</taxon>
        <taxon>Stenosarchaea group</taxon>
        <taxon>Halobacteria</taxon>
        <taxon>Halobacteriales</taxon>
        <taxon>Haloferacaceae</taxon>
        <taxon>Halorarum</taxon>
    </lineage>
</organism>
<dbReference type="AlphaFoldDB" id="A0A7D5QCC0"/>
<dbReference type="Proteomes" id="UP000509626">
    <property type="component" value="Chromosome"/>
</dbReference>
<evidence type="ECO:0000256" key="12">
    <source>
        <dbReference type="SAM" id="MobiDB-lite"/>
    </source>
</evidence>
<dbReference type="Gene3D" id="3.90.950.10">
    <property type="match status" value="1"/>
</dbReference>
<keyword evidence="4" id="KW-0547">Nucleotide-binding</keyword>
<evidence type="ECO:0000256" key="1">
    <source>
        <dbReference type="ARBA" id="ARBA00001936"/>
    </source>
</evidence>
<keyword evidence="3" id="KW-0479">Metal-binding</keyword>
<evidence type="ECO:0000313" key="15">
    <source>
        <dbReference type="Proteomes" id="UP000509626"/>
    </source>
</evidence>
<evidence type="ECO:0000256" key="5">
    <source>
        <dbReference type="ARBA" id="ARBA00022801"/>
    </source>
</evidence>
<reference evidence="14 15" key="1">
    <citation type="submission" date="2020-06" db="EMBL/GenBank/DDBJ databases">
        <title>NJ-3-1, isolated from saline soil.</title>
        <authorList>
            <person name="Cui H.L."/>
            <person name="Shi X."/>
        </authorList>
    </citation>
    <scope>NUCLEOTIDE SEQUENCE [LARGE SCALE GENOMIC DNA]</scope>
    <source>
        <strain evidence="14 15">NJ-3-1</strain>
    </source>
</reference>
<dbReference type="Pfam" id="PF01931">
    <property type="entry name" value="NTPase_I-T"/>
    <property type="match status" value="1"/>
</dbReference>
<dbReference type="GO" id="GO:0103023">
    <property type="term" value="F:ITPase activity"/>
    <property type="evidence" value="ECO:0007669"/>
    <property type="project" value="UniProtKB-EC"/>
</dbReference>
<dbReference type="GO" id="GO:0006772">
    <property type="term" value="P:thiamine metabolic process"/>
    <property type="evidence" value="ECO:0007669"/>
    <property type="project" value="TreeGrafter"/>
</dbReference>
<dbReference type="EMBL" id="CP058579">
    <property type="protein sequence ID" value="QLG63238.1"/>
    <property type="molecule type" value="Genomic_DNA"/>
</dbReference>
<keyword evidence="8" id="KW-0464">Manganese</keyword>
<evidence type="ECO:0000259" key="13">
    <source>
        <dbReference type="Pfam" id="PF01931"/>
    </source>
</evidence>
<dbReference type="PANTHER" id="PTHR34699">
    <property type="match status" value="1"/>
</dbReference>
<evidence type="ECO:0000256" key="4">
    <source>
        <dbReference type="ARBA" id="ARBA00022741"/>
    </source>
</evidence>
<dbReference type="GeneID" id="56039087"/>
<gene>
    <name evidence="14" type="primary">yjjX</name>
    <name evidence="14" type="ORF">HUG12_16470</name>
</gene>
<evidence type="ECO:0000256" key="9">
    <source>
        <dbReference type="ARBA" id="ARBA00038901"/>
    </source>
</evidence>
<comment type="cofactor">
    <cofactor evidence="2">
        <name>Mg(2+)</name>
        <dbReference type="ChEBI" id="CHEBI:18420"/>
    </cofactor>
</comment>
<dbReference type="KEGG" id="halu:HUG12_16470"/>
<comment type="catalytic activity">
    <reaction evidence="10">
        <text>ITP + H2O = IDP + phosphate + H(+)</text>
        <dbReference type="Rhea" id="RHEA:28330"/>
        <dbReference type="ChEBI" id="CHEBI:15377"/>
        <dbReference type="ChEBI" id="CHEBI:15378"/>
        <dbReference type="ChEBI" id="CHEBI:43474"/>
        <dbReference type="ChEBI" id="CHEBI:58280"/>
        <dbReference type="ChEBI" id="CHEBI:61402"/>
        <dbReference type="EC" id="3.6.1.73"/>
    </reaction>
</comment>
<dbReference type="PANTHER" id="PTHR34699:SF2">
    <property type="entry name" value="NON-CANONICAL PURINE NTP PHOSPHATASE_PRRC1 DOMAIN-CONTAINING PROTEIN"/>
    <property type="match status" value="1"/>
</dbReference>
<dbReference type="OrthoDB" id="52857at2157"/>